<feature type="transmembrane region" description="Helical" evidence="9">
    <location>
        <begin position="363"/>
        <end position="384"/>
    </location>
</feature>
<evidence type="ECO:0000256" key="4">
    <source>
        <dbReference type="ARBA" id="ARBA00022692"/>
    </source>
</evidence>
<feature type="transmembrane region" description="Helical" evidence="9">
    <location>
        <begin position="502"/>
        <end position="523"/>
    </location>
</feature>
<feature type="transmembrane region" description="Helical" evidence="9">
    <location>
        <begin position="553"/>
        <end position="573"/>
    </location>
</feature>
<accession>A0ABD3MQE6</accession>
<comment type="caution">
    <text evidence="10">The sequence shown here is derived from an EMBL/GenBank/DDBJ whole genome shotgun (WGS) entry which is preliminary data.</text>
</comment>
<feature type="transmembrane region" description="Helical" evidence="9">
    <location>
        <begin position="585"/>
        <end position="603"/>
    </location>
</feature>
<feature type="transmembrane region" description="Helical" evidence="9">
    <location>
        <begin position="340"/>
        <end position="357"/>
    </location>
</feature>
<evidence type="ECO:0000256" key="2">
    <source>
        <dbReference type="ARBA" id="ARBA00022448"/>
    </source>
</evidence>
<keyword evidence="3" id="KW-1003">Cell membrane</keyword>
<reference evidence="10 11" key="1">
    <citation type="submission" date="2024-10" db="EMBL/GenBank/DDBJ databases">
        <title>Updated reference genomes for cyclostephanoid diatoms.</title>
        <authorList>
            <person name="Roberts W.R."/>
            <person name="Alverson A.J."/>
        </authorList>
    </citation>
    <scope>NUCLEOTIDE SEQUENCE [LARGE SCALE GENOMIC DNA]</scope>
    <source>
        <strain evidence="10 11">AJA276-08</strain>
    </source>
</reference>
<comment type="subcellular location">
    <subcellularLocation>
        <location evidence="1">Cell membrane</location>
        <topology evidence="1">Multi-pass membrane protein</topology>
    </subcellularLocation>
</comment>
<protein>
    <submittedName>
        <fullName evidence="10">Uncharacterized protein</fullName>
    </submittedName>
</protein>
<organism evidence="10 11">
    <name type="scientific">Stephanodiscus triporus</name>
    <dbReference type="NCBI Taxonomy" id="2934178"/>
    <lineage>
        <taxon>Eukaryota</taxon>
        <taxon>Sar</taxon>
        <taxon>Stramenopiles</taxon>
        <taxon>Ochrophyta</taxon>
        <taxon>Bacillariophyta</taxon>
        <taxon>Coscinodiscophyceae</taxon>
        <taxon>Thalassiosirophycidae</taxon>
        <taxon>Stephanodiscales</taxon>
        <taxon>Stephanodiscaceae</taxon>
        <taxon>Stephanodiscus</taxon>
    </lineage>
</organism>
<keyword evidence="6 9" id="KW-0472">Membrane</keyword>
<evidence type="ECO:0000256" key="9">
    <source>
        <dbReference type="SAM" id="Phobius"/>
    </source>
</evidence>
<dbReference type="GO" id="GO:0015203">
    <property type="term" value="F:polyamine transmembrane transporter activity"/>
    <property type="evidence" value="ECO:0007669"/>
    <property type="project" value="UniProtKB-ARBA"/>
</dbReference>
<dbReference type="PANTHER" id="PTHR45826">
    <property type="entry name" value="POLYAMINE TRANSPORTER PUT1"/>
    <property type="match status" value="1"/>
</dbReference>
<dbReference type="Proteomes" id="UP001530315">
    <property type="component" value="Unassembled WGS sequence"/>
</dbReference>
<evidence type="ECO:0000256" key="1">
    <source>
        <dbReference type="ARBA" id="ARBA00004651"/>
    </source>
</evidence>
<feature type="region of interest" description="Disordered" evidence="8">
    <location>
        <begin position="40"/>
        <end position="61"/>
    </location>
</feature>
<dbReference type="GO" id="GO:0005886">
    <property type="term" value="C:plasma membrane"/>
    <property type="evidence" value="ECO:0007669"/>
    <property type="project" value="UniProtKB-SubCell"/>
</dbReference>
<evidence type="ECO:0000256" key="7">
    <source>
        <dbReference type="ARBA" id="ARBA00024041"/>
    </source>
</evidence>
<dbReference type="InterPro" id="IPR044566">
    <property type="entry name" value="RMV1-like"/>
</dbReference>
<dbReference type="PANTHER" id="PTHR45826:SF2">
    <property type="entry name" value="AMINO ACID TRANSPORTER"/>
    <property type="match status" value="1"/>
</dbReference>
<evidence type="ECO:0000256" key="6">
    <source>
        <dbReference type="ARBA" id="ARBA00023136"/>
    </source>
</evidence>
<dbReference type="AlphaFoldDB" id="A0ABD3MQE6"/>
<gene>
    <name evidence="10" type="ORF">ACHAW5_010858</name>
</gene>
<keyword evidence="5 9" id="KW-1133">Transmembrane helix</keyword>
<feature type="transmembrane region" description="Helical" evidence="9">
    <location>
        <begin position="461"/>
        <end position="482"/>
    </location>
</feature>
<evidence type="ECO:0000313" key="11">
    <source>
        <dbReference type="Proteomes" id="UP001530315"/>
    </source>
</evidence>
<dbReference type="InterPro" id="IPR002293">
    <property type="entry name" value="AA/rel_permease1"/>
</dbReference>
<evidence type="ECO:0000256" key="5">
    <source>
        <dbReference type="ARBA" id="ARBA00022989"/>
    </source>
</evidence>
<feature type="transmembrane region" description="Helical" evidence="9">
    <location>
        <begin position="615"/>
        <end position="634"/>
    </location>
</feature>
<evidence type="ECO:0000256" key="8">
    <source>
        <dbReference type="SAM" id="MobiDB-lite"/>
    </source>
</evidence>
<name>A0ABD3MQE6_9STRA</name>
<feature type="transmembrane region" description="Helical" evidence="9">
    <location>
        <begin position="219"/>
        <end position="239"/>
    </location>
</feature>
<feature type="transmembrane region" description="Helical" evidence="9">
    <location>
        <begin position="640"/>
        <end position="657"/>
    </location>
</feature>
<dbReference type="Gene3D" id="1.20.1740.10">
    <property type="entry name" value="Amino acid/polyamine transporter I"/>
    <property type="match status" value="1"/>
</dbReference>
<dbReference type="EMBL" id="JALLAZ020001756">
    <property type="protein sequence ID" value="KAL3765239.1"/>
    <property type="molecule type" value="Genomic_DNA"/>
</dbReference>
<feature type="transmembrane region" description="Helical" evidence="9">
    <location>
        <begin position="246"/>
        <end position="264"/>
    </location>
</feature>
<keyword evidence="11" id="KW-1185">Reference proteome</keyword>
<keyword evidence="2" id="KW-0813">Transport</keyword>
<comment type="similarity">
    <text evidence="7">Belongs to the amino acid-polyamine-organocation (APC) superfamily. Polyamine:cation symporter (PHS) (TC 2.A.3.12) family.</text>
</comment>
<sequence length="680" mass="74377">MGDDDAANSFERPHVYSDAVVSAPLITWFGLPTLIELEQPTSASDGTIPSSSIPEESEFTPLRGENRVRSYSQPDADQQQHRQHRISKSLFGADAKATDKGEHTHSINAYTYRVRTLDHQSSDEHRLLLCQNRDGTYSHVAPNEDDTDNVVPEEPEAGLLMVSHGSHAENLKASISLDIIINLEETLTKMDDGTLPPHVHPLIPTEMLNPEYTQTTPALQMWTLAVLVFYNVAGGPFGIEPSIRAAGNFYAILGFIVVPFIWSIPEALVTAELGASFQDPSAGVAWVEHAFGEDMGGLCGILAWVSGATDNAIYPTLFMGYVTSVVGWDKDEFGGSTRYFSIAAITICLAMLNYTGLEIVGNASLVICVIAMSPFLIMTILGAPKVVPSRWFQMPEVAAESYDLFDDDFQTSPGPLPLLALGGILWRPFLNNMFWNLNGFDKAGSFAGETTSASTTYPRGIFIGLIMCVCGYLIPMLVAVGATDYSQADWVDGHLGVVAMDIGGQWLGFWTIFAAGISNVALFEAEMSSDAFKIMGMAERGYLPKIFKARSKYGTPSAGIITNTVVILAFGTADFGQLLELLNCTYAVSLLMEYAAFVKLRLYHKELQRPYRIPIPDWAAVLIVIPPTLGSFFIFATSNWYVYVFCAGSLLFSYTLSKLSGISKRQGLFGYESKSTKHKS</sequence>
<evidence type="ECO:0000256" key="3">
    <source>
        <dbReference type="ARBA" id="ARBA00022475"/>
    </source>
</evidence>
<keyword evidence="4 9" id="KW-0812">Transmembrane</keyword>
<proteinExistence type="inferred from homology"/>
<dbReference type="Pfam" id="PF13520">
    <property type="entry name" value="AA_permease_2"/>
    <property type="match status" value="1"/>
</dbReference>
<evidence type="ECO:0000313" key="10">
    <source>
        <dbReference type="EMBL" id="KAL3765239.1"/>
    </source>
</evidence>